<gene>
    <name evidence="2" type="ORF">B0J15DRAFT_553459</name>
</gene>
<proteinExistence type="predicted"/>
<evidence type="ECO:0000256" key="1">
    <source>
        <dbReference type="SAM" id="Phobius"/>
    </source>
</evidence>
<name>A0A9P9JWV0_FUSSL</name>
<dbReference type="AlphaFoldDB" id="A0A9P9JWV0"/>
<dbReference type="Proteomes" id="UP000736672">
    <property type="component" value="Unassembled WGS sequence"/>
</dbReference>
<organism evidence="2 3">
    <name type="scientific">Fusarium solani</name>
    <name type="common">Filamentous fungus</name>
    <dbReference type="NCBI Taxonomy" id="169388"/>
    <lineage>
        <taxon>Eukaryota</taxon>
        <taxon>Fungi</taxon>
        <taxon>Dikarya</taxon>
        <taxon>Ascomycota</taxon>
        <taxon>Pezizomycotina</taxon>
        <taxon>Sordariomycetes</taxon>
        <taxon>Hypocreomycetidae</taxon>
        <taxon>Hypocreales</taxon>
        <taxon>Nectriaceae</taxon>
        <taxon>Fusarium</taxon>
        <taxon>Fusarium solani species complex</taxon>
    </lineage>
</organism>
<protein>
    <submittedName>
        <fullName evidence="2">Uncharacterized protein</fullName>
    </submittedName>
</protein>
<keyword evidence="1" id="KW-1133">Transmembrane helix</keyword>
<sequence>MDVPLRVIIPITITCFAYVLCRFYIYLEDLISLRMQPADVYLTDIFEPLAIWSLDF</sequence>
<evidence type="ECO:0000313" key="2">
    <source>
        <dbReference type="EMBL" id="KAH7240597.1"/>
    </source>
</evidence>
<evidence type="ECO:0000313" key="3">
    <source>
        <dbReference type="Proteomes" id="UP000736672"/>
    </source>
</evidence>
<accession>A0A9P9JWV0</accession>
<keyword evidence="3" id="KW-1185">Reference proteome</keyword>
<feature type="transmembrane region" description="Helical" evidence="1">
    <location>
        <begin position="6"/>
        <end position="27"/>
    </location>
</feature>
<comment type="caution">
    <text evidence="2">The sequence shown here is derived from an EMBL/GenBank/DDBJ whole genome shotgun (WGS) entry which is preliminary data.</text>
</comment>
<dbReference type="EMBL" id="JAGTJS010000020">
    <property type="protein sequence ID" value="KAH7240597.1"/>
    <property type="molecule type" value="Genomic_DNA"/>
</dbReference>
<dbReference type="OrthoDB" id="3061561at2759"/>
<keyword evidence="1" id="KW-0472">Membrane</keyword>
<reference evidence="2" key="1">
    <citation type="journal article" date="2021" name="Nat. Commun.">
        <title>Genetic determinants of endophytism in the Arabidopsis root mycobiome.</title>
        <authorList>
            <person name="Mesny F."/>
            <person name="Miyauchi S."/>
            <person name="Thiergart T."/>
            <person name="Pickel B."/>
            <person name="Atanasova L."/>
            <person name="Karlsson M."/>
            <person name="Huettel B."/>
            <person name="Barry K.W."/>
            <person name="Haridas S."/>
            <person name="Chen C."/>
            <person name="Bauer D."/>
            <person name="Andreopoulos W."/>
            <person name="Pangilinan J."/>
            <person name="LaButti K."/>
            <person name="Riley R."/>
            <person name="Lipzen A."/>
            <person name="Clum A."/>
            <person name="Drula E."/>
            <person name="Henrissat B."/>
            <person name="Kohler A."/>
            <person name="Grigoriev I.V."/>
            <person name="Martin F.M."/>
            <person name="Hacquard S."/>
        </authorList>
    </citation>
    <scope>NUCLEOTIDE SEQUENCE</scope>
    <source>
        <strain evidence="2">FSSC 5 MPI-SDFR-AT-0091</strain>
    </source>
</reference>
<keyword evidence="1" id="KW-0812">Transmembrane</keyword>